<comment type="similarity">
    <text evidence="3">Belongs to the borealin family.</text>
</comment>
<reference evidence="12" key="1">
    <citation type="submission" date="2022-01" db="UniProtKB">
        <authorList>
            <consortium name="EnsemblMetazoa"/>
        </authorList>
    </citation>
    <scope>IDENTIFICATION</scope>
</reference>
<comment type="subcellular location">
    <subcellularLocation>
        <location evidence="2">Chromosome</location>
        <location evidence="2">Centromere</location>
    </subcellularLocation>
    <subcellularLocation>
        <location evidence="1">Nucleus</location>
    </subcellularLocation>
</comment>
<evidence type="ECO:0000313" key="12">
    <source>
        <dbReference type="EnsemblMetazoa" id="XP_014253162.1"/>
    </source>
</evidence>
<evidence type="ECO:0000256" key="6">
    <source>
        <dbReference type="ARBA" id="ARBA00022776"/>
    </source>
</evidence>
<dbReference type="Pfam" id="PF10512">
    <property type="entry name" value="Borealin"/>
    <property type="match status" value="1"/>
</dbReference>
<keyword evidence="8" id="KW-0131">Cell cycle</keyword>
<evidence type="ECO:0000256" key="1">
    <source>
        <dbReference type="ARBA" id="ARBA00004123"/>
    </source>
</evidence>
<dbReference type="AlphaFoldDB" id="A0A8I6RYE6"/>
<evidence type="ECO:0000256" key="4">
    <source>
        <dbReference type="ARBA" id="ARBA00022454"/>
    </source>
</evidence>
<dbReference type="RefSeq" id="XP_014253162.1">
    <property type="nucleotide sequence ID" value="XM_014397676.2"/>
</dbReference>
<evidence type="ECO:0000256" key="8">
    <source>
        <dbReference type="ARBA" id="ARBA00023306"/>
    </source>
</evidence>
<evidence type="ECO:0000256" key="9">
    <source>
        <dbReference type="ARBA" id="ARBA00023328"/>
    </source>
</evidence>
<dbReference type="PANTHER" id="PTHR16040:SF7">
    <property type="entry name" value="AUSTRALIN, ISOFORM A-RELATED"/>
    <property type="match status" value="1"/>
</dbReference>
<keyword evidence="7" id="KW-0539">Nucleus</keyword>
<dbReference type="GO" id="GO:0005634">
    <property type="term" value="C:nucleus"/>
    <property type="evidence" value="ECO:0007669"/>
    <property type="project" value="UniProtKB-SubCell"/>
</dbReference>
<dbReference type="Proteomes" id="UP000494040">
    <property type="component" value="Unassembled WGS sequence"/>
</dbReference>
<keyword evidence="9" id="KW-0137">Centromere</keyword>
<sequence length="271" mass="30237">MPQGKVNKTRDTTACGSPLAASSPIRTNQKKPDLDSCVQNSKSSLNAMFQITKHKIKAFANFIPHVRNIAGDKEFCSFDTIEDDCMSIRDCVIKAFKTGSIENGHSIGQSNRNSINEMPPPRTVVPKKKMTRGRSAVPKINKMSTRKLRSSRSLSNDKKLSSNTFETPARNQTPYRVAAVTPSIKCQTPGPIYRKPIMGEQVISMSGSPLMVPLYSDTEEPQLHIPLLDGRVFAVMPQENLENVPNFTNIDPVTIEKLKRLHQFLQEKVLK</sequence>
<dbReference type="KEGG" id="clec:106668701"/>
<evidence type="ECO:0000256" key="2">
    <source>
        <dbReference type="ARBA" id="ARBA00004584"/>
    </source>
</evidence>
<protein>
    <recommendedName>
        <fullName evidence="11">Borealin C-terminal domain-containing protein</fullName>
    </recommendedName>
</protein>
<feature type="compositionally biased region" description="Polar residues" evidence="10">
    <location>
        <begin position="104"/>
        <end position="116"/>
    </location>
</feature>
<evidence type="ECO:0000256" key="10">
    <source>
        <dbReference type="SAM" id="MobiDB-lite"/>
    </source>
</evidence>
<proteinExistence type="inferred from homology"/>
<accession>A0A8I6RYE6</accession>
<dbReference type="PANTHER" id="PTHR16040">
    <property type="entry name" value="AUSTRALIN, ISOFORM A-RELATED"/>
    <property type="match status" value="1"/>
</dbReference>
<dbReference type="GO" id="GO:0051301">
    <property type="term" value="P:cell division"/>
    <property type="evidence" value="ECO:0007669"/>
    <property type="project" value="UniProtKB-KW"/>
</dbReference>
<dbReference type="InterPro" id="IPR046466">
    <property type="entry name" value="Borealin_C"/>
</dbReference>
<keyword evidence="13" id="KW-1185">Reference proteome</keyword>
<dbReference type="OrthoDB" id="6360905at2759"/>
<organism evidence="12 13">
    <name type="scientific">Cimex lectularius</name>
    <name type="common">Bed bug</name>
    <name type="synonym">Acanthia lectularia</name>
    <dbReference type="NCBI Taxonomy" id="79782"/>
    <lineage>
        <taxon>Eukaryota</taxon>
        <taxon>Metazoa</taxon>
        <taxon>Ecdysozoa</taxon>
        <taxon>Arthropoda</taxon>
        <taxon>Hexapoda</taxon>
        <taxon>Insecta</taxon>
        <taxon>Pterygota</taxon>
        <taxon>Neoptera</taxon>
        <taxon>Paraneoptera</taxon>
        <taxon>Hemiptera</taxon>
        <taxon>Heteroptera</taxon>
        <taxon>Panheteroptera</taxon>
        <taxon>Cimicomorpha</taxon>
        <taxon>Cimicidae</taxon>
        <taxon>Cimex</taxon>
    </lineage>
</organism>
<evidence type="ECO:0000259" key="11">
    <source>
        <dbReference type="Pfam" id="PF10512"/>
    </source>
</evidence>
<evidence type="ECO:0000256" key="5">
    <source>
        <dbReference type="ARBA" id="ARBA00022618"/>
    </source>
</evidence>
<evidence type="ECO:0000313" key="13">
    <source>
        <dbReference type="Proteomes" id="UP000494040"/>
    </source>
</evidence>
<keyword evidence="5" id="KW-0132">Cell division</keyword>
<feature type="region of interest" description="Disordered" evidence="10">
    <location>
        <begin position="1"/>
        <end position="35"/>
    </location>
</feature>
<dbReference type="EnsemblMetazoa" id="XM_014397676.2">
    <property type="protein sequence ID" value="XP_014253162.1"/>
    <property type="gene ID" value="LOC106668701"/>
</dbReference>
<evidence type="ECO:0000256" key="3">
    <source>
        <dbReference type="ARBA" id="ARBA00009914"/>
    </source>
</evidence>
<dbReference type="GO" id="GO:0032133">
    <property type="term" value="C:chromosome passenger complex"/>
    <property type="evidence" value="ECO:0007669"/>
    <property type="project" value="TreeGrafter"/>
</dbReference>
<feature type="domain" description="Borealin C-terminal" evidence="11">
    <location>
        <begin position="160"/>
        <end position="267"/>
    </location>
</feature>
<name>A0A8I6RYE6_CIMLE</name>
<dbReference type="GO" id="GO:0051233">
    <property type="term" value="C:spindle midzone"/>
    <property type="evidence" value="ECO:0007669"/>
    <property type="project" value="TreeGrafter"/>
</dbReference>
<keyword evidence="6" id="KW-0498">Mitosis</keyword>
<keyword evidence="4" id="KW-0158">Chromosome</keyword>
<dbReference type="InterPro" id="IPR018867">
    <property type="entry name" value="Cell_div_borealin"/>
</dbReference>
<dbReference type="GO" id="GO:0000070">
    <property type="term" value="P:mitotic sister chromatid segregation"/>
    <property type="evidence" value="ECO:0007669"/>
    <property type="project" value="TreeGrafter"/>
</dbReference>
<dbReference type="GeneID" id="106668701"/>
<feature type="region of interest" description="Disordered" evidence="10">
    <location>
        <begin position="104"/>
        <end position="168"/>
    </location>
</feature>
<evidence type="ECO:0000256" key="7">
    <source>
        <dbReference type="ARBA" id="ARBA00023242"/>
    </source>
</evidence>
<dbReference type="GO" id="GO:0000775">
    <property type="term" value="C:chromosome, centromeric region"/>
    <property type="evidence" value="ECO:0007669"/>
    <property type="project" value="UniProtKB-SubCell"/>
</dbReference>